<feature type="active site" evidence="19">
    <location>
        <position position="167"/>
    </location>
</feature>
<dbReference type="PANTHER" id="PTHR21071:SF4">
    <property type="entry name" value="UDP-N-ACETYLENOLPYRUVOYLGLUCOSAMINE REDUCTASE"/>
    <property type="match status" value="1"/>
</dbReference>
<evidence type="ECO:0000256" key="2">
    <source>
        <dbReference type="ARBA" id="ARBA00003921"/>
    </source>
</evidence>
<dbReference type="NCBIfam" id="NF000755">
    <property type="entry name" value="PRK00046.1"/>
    <property type="match status" value="1"/>
</dbReference>
<gene>
    <name evidence="19 21" type="primary">murB</name>
    <name evidence="21" type="ORF">GCM10007875_23220</name>
</gene>
<dbReference type="Pfam" id="PF02873">
    <property type="entry name" value="MurB_C"/>
    <property type="match status" value="1"/>
</dbReference>
<comment type="catalytic activity">
    <reaction evidence="18 19">
        <text>UDP-N-acetyl-alpha-D-muramate + NADP(+) = UDP-N-acetyl-3-O-(1-carboxyvinyl)-alpha-D-glucosamine + NADPH + H(+)</text>
        <dbReference type="Rhea" id="RHEA:12248"/>
        <dbReference type="ChEBI" id="CHEBI:15378"/>
        <dbReference type="ChEBI" id="CHEBI:57783"/>
        <dbReference type="ChEBI" id="CHEBI:58349"/>
        <dbReference type="ChEBI" id="CHEBI:68483"/>
        <dbReference type="ChEBI" id="CHEBI:70757"/>
        <dbReference type="EC" id="1.3.1.98"/>
    </reaction>
</comment>
<protein>
    <recommendedName>
        <fullName evidence="6 19">UDP-N-acetylenolpyruvoylglucosamine reductase</fullName>
        <ecNumber evidence="5 19">1.3.1.98</ecNumber>
    </recommendedName>
    <alternativeName>
        <fullName evidence="17 19">UDP-N-acetylmuramate dehydrogenase</fullName>
    </alternativeName>
</protein>
<comment type="pathway">
    <text evidence="4 19">Cell wall biogenesis; peptidoglycan biosynthesis.</text>
</comment>
<dbReference type="SUPFAM" id="SSF56194">
    <property type="entry name" value="Uridine diphospho-N-Acetylenolpyruvylglucosamine reductase, MurB, C-terminal domain"/>
    <property type="match status" value="1"/>
</dbReference>
<evidence type="ECO:0000256" key="18">
    <source>
        <dbReference type="ARBA" id="ARBA00048914"/>
    </source>
</evidence>
<comment type="similarity">
    <text evidence="19">Belongs to the MurB family.</text>
</comment>
<comment type="caution">
    <text evidence="21">The sequence shown here is derived from an EMBL/GenBank/DDBJ whole genome shotgun (WGS) entry which is preliminary data.</text>
</comment>
<feature type="domain" description="FAD-binding PCMH-type" evidence="20">
    <location>
        <begin position="18"/>
        <end position="191"/>
    </location>
</feature>
<keyword evidence="9 19" id="KW-0285">Flavoprotein</keyword>
<keyword evidence="11 19" id="KW-0521">NADP</keyword>
<keyword evidence="14 19" id="KW-0560">Oxidoreductase</keyword>
<dbReference type="Gene3D" id="3.30.43.10">
    <property type="entry name" value="Uridine Diphospho-n-acetylenolpyruvylglucosamine Reductase, domain 2"/>
    <property type="match status" value="1"/>
</dbReference>
<evidence type="ECO:0000256" key="11">
    <source>
        <dbReference type="ARBA" id="ARBA00022857"/>
    </source>
</evidence>
<evidence type="ECO:0000256" key="6">
    <source>
        <dbReference type="ARBA" id="ARBA00015188"/>
    </source>
</evidence>
<evidence type="ECO:0000256" key="9">
    <source>
        <dbReference type="ARBA" id="ARBA00022630"/>
    </source>
</evidence>
<keyword evidence="12 19" id="KW-0133">Cell shape</keyword>
<evidence type="ECO:0000256" key="5">
    <source>
        <dbReference type="ARBA" id="ARBA00012518"/>
    </source>
</evidence>
<evidence type="ECO:0000256" key="16">
    <source>
        <dbReference type="ARBA" id="ARBA00023316"/>
    </source>
</evidence>
<organism evidence="21 22">
    <name type="scientific">Limnobacter litoralis</name>
    <dbReference type="NCBI Taxonomy" id="481366"/>
    <lineage>
        <taxon>Bacteria</taxon>
        <taxon>Pseudomonadati</taxon>
        <taxon>Pseudomonadota</taxon>
        <taxon>Betaproteobacteria</taxon>
        <taxon>Burkholderiales</taxon>
        <taxon>Burkholderiaceae</taxon>
        <taxon>Limnobacter</taxon>
    </lineage>
</organism>
<dbReference type="Proteomes" id="UP001156664">
    <property type="component" value="Unassembled WGS sequence"/>
</dbReference>
<dbReference type="EMBL" id="BSOJ01000028">
    <property type="protein sequence ID" value="GLR27231.1"/>
    <property type="molecule type" value="Genomic_DNA"/>
</dbReference>
<evidence type="ECO:0000313" key="21">
    <source>
        <dbReference type="EMBL" id="GLR27231.1"/>
    </source>
</evidence>
<evidence type="ECO:0000256" key="8">
    <source>
        <dbReference type="ARBA" id="ARBA00022618"/>
    </source>
</evidence>
<keyword evidence="10 19" id="KW-0274">FAD</keyword>
<evidence type="ECO:0000256" key="19">
    <source>
        <dbReference type="HAMAP-Rule" id="MF_00037"/>
    </source>
</evidence>
<keyword evidence="8 19" id="KW-0132">Cell division</keyword>
<evidence type="ECO:0000256" key="13">
    <source>
        <dbReference type="ARBA" id="ARBA00022984"/>
    </source>
</evidence>
<dbReference type="InterPro" id="IPR011601">
    <property type="entry name" value="MurB_C"/>
</dbReference>
<dbReference type="Gene3D" id="3.30.465.10">
    <property type="match status" value="1"/>
</dbReference>
<dbReference type="InterPro" id="IPR006094">
    <property type="entry name" value="Oxid_FAD_bind_N"/>
</dbReference>
<name>A0ABQ5YUT5_9BURK</name>
<dbReference type="InterPro" id="IPR016169">
    <property type="entry name" value="FAD-bd_PCMH_sub2"/>
</dbReference>
<evidence type="ECO:0000256" key="1">
    <source>
        <dbReference type="ARBA" id="ARBA00001974"/>
    </source>
</evidence>
<evidence type="ECO:0000259" key="20">
    <source>
        <dbReference type="PROSITE" id="PS51387"/>
    </source>
</evidence>
<evidence type="ECO:0000256" key="10">
    <source>
        <dbReference type="ARBA" id="ARBA00022827"/>
    </source>
</evidence>
<dbReference type="Gene3D" id="3.90.78.10">
    <property type="entry name" value="UDP-N-acetylenolpyruvoylglucosamine reductase, C-terminal domain"/>
    <property type="match status" value="1"/>
</dbReference>
<feature type="active site" evidence="19">
    <location>
        <position position="335"/>
    </location>
</feature>
<dbReference type="HAMAP" id="MF_00037">
    <property type="entry name" value="MurB"/>
    <property type="match status" value="1"/>
</dbReference>
<keyword evidence="7 19" id="KW-0963">Cytoplasm</keyword>
<evidence type="ECO:0000256" key="17">
    <source>
        <dbReference type="ARBA" id="ARBA00031026"/>
    </source>
</evidence>
<feature type="active site" description="Proton donor" evidence="19">
    <location>
        <position position="239"/>
    </location>
</feature>
<evidence type="ECO:0000256" key="14">
    <source>
        <dbReference type="ARBA" id="ARBA00023002"/>
    </source>
</evidence>
<dbReference type="Pfam" id="PF01565">
    <property type="entry name" value="FAD_binding_4"/>
    <property type="match status" value="1"/>
</dbReference>
<dbReference type="PROSITE" id="PS51387">
    <property type="entry name" value="FAD_PCMH"/>
    <property type="match status" value="1"/>
</dbReference>
<dbReference type="InterPro" id="IPR036635">
    <property type="entry name" value="MurB_C_sf"/>
</dbReference>
<dbReference type="EC" id="1.3.1.98" evidence="5 19"/>
<dbReference type="RefSeq" id="WP_284281970.1">
    <property type="nucleotide sequence ID" value="NZ_BSOJ01000028.1"/>
</dbReference>
<evidence type="ECO:0000256" key="3">
    <source>
        <dbReference type="ARBA" id="ARBA00004496"/>
    </source>
</evidence>
<keyword evidence="16 19" id="KW-0961">Cell wall biogenesis/degradation</keyword>
<dbReference type="InterPro" id="IPR016166">
    <property type="entry name" value="FAD-bd_PCMH"/>
</dbReference>
<evidence type="ECO:0000256" key="15">
    <source>
        <dbReference type="ARBA" id="ARBA00023306"/>
    </source>
</evidence>
<dbReference type="NCBIfam" id="TIGR00179">
    <property type="entry name" value="murB"/>
    <property type="match status" value="1"/>
</dbReference>
<comment type="function">
    <text evidence="2 19">Cell wall formation.</text>
</comment>
<comment type="subcellular location">
    <subcellularLocation>
        <location evidence="3 19">Cytoplasm</location>
    </subcellularLocation>
</comment>
<sequence length="345" mass="37983">MSPSLIPAEVDLQPLHTFHLPARAGHFRSICNSDDLRAYAVQVRRGEPVVLLGEGSNTVFLSDLPAHTVWQMRMRGRSYLGVRESCHHLRVMAGENWHELVEWTVAMGWPGLENLALIPGAVGASPVQNIGAYGLELKDRIAGVEVFDVQSETVNFMSAAECQFAYRDSLFKARGPQHWVITAVHFALPVVWNPVLNYGDLAARVASIGFLHPFNVMQAVIDIRTSKLPDPEVLGNSGSFFKNPIVDERCGAQLQLDHPGVPVYPVEHGQFKLAAGWLIDQCGLKGVKVRGVSVYRQQALILVNEGEGDGQALLQLISTVKQRVFEKFGVMLEPEPNLLGQPVPC</sequence>
<keyword evidence="13 19" id="KW-0573">Peptidoglycan synthesis</keyword>
<accession>A0ABQ5YUT5</accession>
<dbReference type="PANTHER" id="PTHR21071">
    <property type="entry name" value="UDP-N-ACETYLENOLPYRUVOYLGLUCOSAMINE REDUCTASE"/>
    <property type="match status" value="1"/>
</dbReference>
<dbReference type="InterPro" id="IPR003170">
    <property type="entry name" value="MurB"/>
</dbReference>
<dbReference type="SUPFAM" id="SSF56176">
    <property type="entry name" value="FAD-binding/transporter-associated domain-like"/>
    <property type="match status" value="1"/>
</dbReference>
<dbReference type="InterPro" id="IPR036318">
    <property type="entry name" value="FAD-bd_PCMH-like_sf"/>
</dbReference>
<keyword evidence="22" id="KW-1185">Reference proteome</keyword>
<evidence type="ECO:0000256" key="12">
    <source>
        <dbReference type="ARBA" id="ARBA00022960"/>
    </source>
</evidence>
<proteinExistence type="inferred from homology"/>
<dbReference type="InterPro" id="IPR016167">
    <property type="entry name" value="FAD-bd_PCMH_sub1"/>
</dbReference>
<evidence type="ECO:0000256" key="7">
    <source>
        <dbReference type="ARBA" id="ARBA00022490"/>
    </source>
</evidence>
<reference evidence="22" key="1">
    <citation type="journal article" date="2019" name="Int. J. Syst. Evol. Microbiol.">
        <title>The Global Catalogue of Microorganisms (GCM) 10K type strain sequencing project: providing services to taxonomists for standard genome sequencing and annotation.</title>
        <authorList>
            <consortium name="The Broad Institute Genomics Platform"/>
            <consortium name="The Broad Institute Genome Sequencing Center for Infectious Disease"/>
            <person name="Wu L."/>
            <person name="Ma J."/>
        </authorList>
    </citation>
    <scope>NUCLEOTIDE SEQUENCE [LARGE SCALE GENOMIC DNA]</scope>
    <source>
        <strain evidence="22">NBRC 105857</strain>
    </source>
</reference>
<evidence type="ECO:0000256" key="4">
    <source>
        <dbReference type="ARBA" id="ARBA00004752"/>
    </source>
</evidence>
<comment type="cofactor">
    <cofactor evidence="1 19">
        <name>FAD</name>
        <dbReference type="ChEBI" id="CHEBI:57692"/>
    </cofactor>
</comment>
<keyword evidence="15 19" id="KW-0131">Cell cycle</keyword>
<evidence type="ECO:0000313" key="22">
    <source>
        <dbReference type="Proteomes" id="UP001156664"/>
    </source>
</evidence>